<evidence type="ECO:0000313" key="1">
    <source>
        <dbReference type="EMBL" id="SCG79592.1"/>
    </source>
</evidence>
<protein>
    <submittedName>
        <fullName evidence="1">Uncharacterized protein</fullName>
    </submittedName>
</protein>
<name>A0A1C5KA10_9ACTN</name>
<sequence length="117" mass="12747">MLAPDADPKARVRGYTTGVARRVERLISDMQTEVVGEPEAAHLSGISARALRDALIKMPANPRTDPDAYYRGLLALFDSLDSAGHPAPINVLSDRLGVPKQTIKTQLATARRRFPRG</sequence>
<dbReference type="Proteomes" id="UP000199360">
    <property type="component" value="Unassembled WGS sequence"/>
</dbReference>
<organism evidence="1 2">
    <name type="scientific">Micromonospora humi</name>
    <dbReference type="NCBI Taxonomy" id="745366"/>
    <lineage>
        <taxon>Bacteria</taxon>
        <taxon>Bacillati</taxon>
        <taxon>Actinomycetota</taxon>
        <taxon>Actinomycetes</taxon>
        <taxon>Micromonosporales</taxon>
        <taxon>Micromonosporaceae</taxon>
        <taxon>Micromonospora</taxon>
    </lineage>
</organism>
<evidence type="ECO:0000313" key="2">
    <source>
        <dbReference type="Proteomes" id="UP000199360"/>
    </source>
</evidence>
<reference evidence="2" key="1">
    <citation type="submission" date="2016-06" db="EMBL/GenBank/DDBJ databases">
        <authorList>
            <person name="Varghese N."/>
            <person name="Submissions Spin"/>
        </authorList>
    </citation>
    <scope>NUCLEOTIDE SEQUENCE [LARGE SCALE GENOMIC DNA]</scope>
    <source>
        <strain evidence="2">DSM 45647</strain>
    </source>
</reference>
<gene>
    <name evidence="1" type="ORF">GA0070213_1337</name>
</gene>
<accession>A0A1C5KA10</accession>
<dbReference type="AlphaFoldDB" id="A0A1C5KA10"/>
<proteinExistence type="predicted"/>
<keyword evidence="2" id="KW-1185">Reference proteome</keyword>
<dbReference type="EMBL" id="FMDM01000033">
    <property type="protein sequence ID" value="SCG79592.1"/>
    <property type="molecule type" value="Genomic_DNA"/>
</dbReference>